<dbReference type="InterPro" id="IPR036812">
    <property type="entry name" value="NAD(P)_OxRdtase_dom_sf"/>
</dbReference>
<comment type="similarity">
    <text evidence="3">Belongs to the aldo/keto reductase family. Aldo/keto reductase 2 subfamily.</text>
</comment>
<dbReference type="CDD" id="cd19094">
    <property type="entry name" value="AKR_Tas-like"/>
    <property type="match status" value="1"/>
</dbReference>
<proteinExistence type="inferred from homology"/>
<dbReference type="InterPro" id="IPR023210">
    <property type="entry name" value="NADP_OxRdtase_dom"/>
</dbReference>
<evidence type="ECO:0000256" key="4">
    <source>
        <dbReference type="ARBA" id="ARBA00070119"/>
    </source>
</evidence>
<dbReference type="PRINTS" id="PR00069">
    <property type="entry name" value="ALDKETRDTASE"/>
</dbReference>
<accession>A0A1Q9QZU5</accession>
<dbReference type="OrthoDB" id="9772407at2"/>
<dbReference type="RefSeq" id="WP_075805253.1">
    <property type="nucleotide sequence ID" value="NZ_MKZO01000044.1"/>
</dbReference>
<dbReference type="PANTHER" id="PTHR43364:SF4">
    <property type="entry name" value="NAD(P)-LINKED OXIDOREDUCTASE SUPERFAMILY PROTEIN"/>
    <property type="match status" value="1"/>
</dbReference>
<dbReference type="SUPFAM" id="SSF51430">
    <property type="entry name" value="NAD(P)-linked oxidoreductase"/>
    <property type="match status" value="1"/>
</dbReference>
<evidence type="ECO:0000256" key="3">
    <source>
        <dbReference type="ARBA" id="ARBA00038157"/>
    </source>
</evidence>
<protein>
    <recommendedName>
        <fullName evidence="4">Protein tas</fullName>
    </recommendedName>
</protein>
<reference evidence="6 7" key="1">
    <citation type="submission" date="2016-10" db="EMBL/GenBank/DDBJ databases">
        <title>Genome Sequence of Pseudomonas putida GM4FR.</title>
        <authorList>
            <person name="Poehlein A."/>
            <person name="Wemheuer F."/>
            <person name="Hollensteiner J."/>
            <person name="Wemheuer B."/>
        </authorList>
    </citation>
    <scope>NUCLEOTIDE SEQUENCE [LARGE SCALE GENOMIC DNA]</scope>
    <source>
        <strain evidence="6 7">GM4FR</strain>
    </source>
</reference>
<keyword evidence="1" id="KW-0521">NADP</keyword>
<evidence type="ECO:0000259" key="5">
    <source>
        <dbReference type="Pfam" id="PF00248"/>
    </source>
</evidence>
<dbReference type="InterPro" id="IPR050523">
    <property type="entry name" value="AKR_Detox_Biosynth"/>
</dbReference>
<evidence type="ECO:0000256" key="1">
    <source>
        <dbReference type="ARBA" id="ARBA00022857"/>
    </source>
</evidence>
<sequence>MEKRQLGNSGIQVSAIALGTMTWGEQNNEAEAFEQLQVAREAGVNFIDTAEMYPVPPIAKTYGETERIIGNYFARFGGREHWVLASKVAGPHRIDHIRNGDARLNRANITAALEDSLKRLKTDYLDLYQLHWPDRQSNFFGQLGYVHDATDEPTAIEDTLEVLDDLVKAGKIRHIGLSNETPWGVHRFLHLAETRGWPRAVSIQNPYSLLNRSYEVGLAEMSIREKVGLLAYSPLAFGVLSGKYLNGAQPPKGRLALFDRFQRYNNPQVEKATQGYVALARAHGVDPAQLALAYVTSRPFVTSNIIGATNLEQLHSNLASVEVKLTEELLQGIEAIHVQQPNPAP</sequence>
<dbReference type="Gene3D" id="3.20.20.100">
    <property type="entry name" value="NADP-dependent oxidoreductase domain"/>
    <property type="match status" value="1"/>
</dbReference>
<evidence type="ECO:0000313" key="6">
    <source>
        <dbReference type="EMBL" id="OLS60562.1"/>
    </source>
</evidence>
<dbReference type="GO" id="GO:0016491">
    <property type="term" value="F:oxidoreductase activity"/>
    <property type="evidence" value="ECO:0007669"/>
    <property type="project" value="UniProtKB-KW"/>
</dbReference>
<comment type="caution">
    <text evidence="6">The sequence shown here is derived from an EMBL/GenBank/DDBJ whole genome shotgun (WGS) entry which is preliminary data.</text>
</comment>
<feature type="domain" description="NADP-dependent oxidoreductase" evidence="5">
    <location>
        <begin position="16"/>
        <end position="336"/>
    </location>
</feature>
<dbReference type="InterPro" id="IPR020471">
    <property type="entry name" value="AKR"/>
</dbReference>
<dbReference type="AlphaFoldDB" id="A0A1Q9QZU5"/>
<keyword evidence="2 6" id="KW-0560">Oxidoreductase</keyword>
<name>A0A1Q9QZU5_PSEPU</name>
<organism evidence="6 7">
    <name type="scientific">Pseudomonas putida</name>
    <name type="common">Arthrobacter siderocapsulatus</name>
    <dbReference type="NCBI Taxonomy" id="303"/>
    <lineage>
        <taxon>Bacteria</taxon>
        <taxon>Pseudomonadati</taxon>
        <taxon>Pseudomonadota</taxon>
        <taxon>Gammaproteobacteria</taxon>
        <taxon>Pseudomonadales</taxon>
        <taxon>Pseudomonadaceae</taxon>
        <taxon>Pseudomonas</taxon>
    </lineage>
</organism>
<dbReference type="Pfam" id="PF00248">
    <property type="entry name" value="Aldo_ket_red"/>
    <property type="match status" value="1"/>
</dbReference>
<evidence type="ECO:0000313" key="7">
    <source>
        <dbReference type="Proteomes" id="UP000186736"/>
    </source>
</evidence>
<dbReference type="EMBL" id="MKZO01000044">
    <property type="protein sequence ID" value="OLS60562.1"/>
    <property type="molecule type" value="Genomic_DNA"/>
</dbReference>
<gene>
    <name evidence="6" type="primary">yhdN_1</name>
    <name evidence="6" type="ORF">PSEMO_45340</name>
</gene>
<dbReference type="Proteomes" id="UP000186736">
    <property type="component" value="Unassembled WGS sequence"/>
</dbReference>
<dbReference type="PANTHER" id="PTHR43364">
    <property type="entry name" value="NADH-SPECIFIC METHYLGLYOXAL REDUCTASE-RELATED"/>
    <property type="match status" value="1"/>
</dbReference>
<evidence type="ECO:0000256" key="2">
    <source>
        <dbReference type="ARBA" id="ARBA00023002"/>
    </source>
</evidence>
<dbReference type="FunFam" id="3.20.20.100:FF:000005">
    <property type="entry name" value="NADP(H)-dependent aldo-keto reductase"/>
    <property type="match status" value="1"/>
</dbReference>
<dbReference type="NCBIfam" id="NF007912">
    <property type="entry name" value="PRK10625.1"/>
    <property type="match status" value="1"/>
</dbReference>